<feature type="compositionally biased region" description="Low complexity" evidence="1">
    <location>
        <begin position="35"/>
        <end position="61"/>
    </location>
</feature>
<feature type="region of interest" description="Disordered" evidence="1">
    <location>
        <begin position="1"/>
        <end position="63"/>
    </location>
</feature>
<feature type="region of interest" description="Disordered" evidence="1">
    <location>
        <begin position="237"/>
        <end position="298"/>
    </location>
</feature>
<feature type="compositionally biased region" description="Polar residues" evidence="1">
    <location>
        <begin position="415"/>
        <end position="425"/>
    </location>
</feature>
<evidence type="ECO:0000313" key="4">
    <source>
        <dbReference type="Proteomes" id="UP000242770"/>
    </source>
</evidence>
<keyword evidence="4" id="KW-1185">Reference proteome</keyword>
<proteinExistence type="predicted"/>
<evidence type="ECO:0000256" key="1">
    <source>
        <dbReference type="SAM" id="MobiDB-lite"/>
    </source>
</evidence>
<sequence length="507" mass="54981">MIQQHAPHVFTLSGSPHRVATRPPQHPPRSILKKPSSAPTSPSYTTPSSPLASPPLMSSSSDPFAVSGYRPQQWSVVGIARAQRRRPSSYASPTNSETANTSLTVTLLYIPTETLYAWPFNLSSPDAKGVCYETYSRQKDGGAARIPPEGTMSTSLRVLAHVIRCWMRIRRERSALAQHRGSPGSPTSGLSSPTTSLDRVLDDDEVISEIIDTLRLYQLTPFERSIYLLRQVLPEQSSPEPADQSQQSNIHDKPTSSRGRPQPSSSYSEGGSDDDRDSHHRSDSCASSQASTVEASPEPTFHAKLAASPKLPKINTAVASGGSNDMKTAVPQIRLVEATPQDSAYEERDRVLEKAMPTTARNSSFGSRSMDIVHEDASEAVEADEGTITMDIGEVRFIDIQACNRAEAEEVPSPKTATPLSPSATDDTRSRQAASSSTKTARSSPTKVSFRDPFKGIQRSSSKPEIRVEAIEYGSPESLMSSVKVKSSKRPSLDGLRSIFGGKTKSQ</sequence>
<gene>
    <name evidence="2" type="primary">SSCI60520.1</name>
    <name evidence="3" type="ORF">SPSC_02929</name>
</gene>
<feature type="region of interest" description="Disordered" evidence="1">
    <location>
        <begin position="407"/>
        <end position="507"/>
    </location>
</feature>
<reference evidence="3" key="1">
    <citation type="submission" date="2014-06" db="EMBL/GenBank/DDBJ databases">
        <authorList>
            <person name="Ju J."/>
            <person name="Zhang J."/>
        </authorList>
    </citation>
    <scope>NUCLEOTIDE SEQUENCE</scope>
    <source>
        <strain evidence="3">SscI8</strain>
    </source>
</reference>
<feature type="compositionally biased region" description="Polar residues" evidence="1">
    <location>
        <begin position="237"/>
        <end position="249"/>
    </location>
</feature>
<organism evidence="2 4">
    <name type="scientific">Sporisorium scitamineum</name>
    <dbReference type="NCBI Taxonomy" id="49012"/>
    <lineage>
        <taxon>Eukaryota</taxon>
        <taxon>Fungi</taxon>
        <taxon>Dikarya</taxon>
        <taxon>Basidiomycota</taxon>
        <taxon>Ustilaginomycotina</taxon>
        <taxon>Ustilaginomycetes</taxon>
        <taxon>Ustilaginales</taxon>
        <taxon>Ustilaginaceae</taxon>
        <taxon>Sporisorium</taxon>
    </lineage>
</organism>
<feature type="compositionally biased region" description="Low complexity" evidence="1">
    <location>
        <begin position="431"/>
        <end position="444"/>
    </location>
</feature>
<reference evidence="2" key="2">
    <citation type="submission" date="2014-06" db="EMBL/GenBank/DDBJ databases">
        <authorList>
            <person name="Berkman J.Paul."/>
        </authorList>
    </citation>
    <scope>NUCLEOTIDE SEQUENCE [LARGE SCALE GENOMIC DNA]</scope>
</reference>
<dbReference type="OrthoDB" id="2555058at2759"/>
<dbReference type="EMBL" id="CCFA01003611">
    <property type="protein sequence ID" value="CDS01183.1"/>
    <property type="molecule type" value="Genomic_DNA"/>
</dbReference>
<evidence type="ECO:0000313" key="2">
    <source>
        <dbReference type="EMBL" id="CDS01183.1"/>
    </source>
</evidence>
<protein>
    <submittedName>
        <fullName evidence="2">Uncharacterized protein</fullName>
    </submittedName>
</protein>
<dbReference type="AlphaFoldDB" id="A0A0F7S0L6"/>
<feature type="region of interest" description="Disordered" evidence="1">
    <location>
        <begin position="176"/>
        <end position="197"/>
    </location>
</feature>
<dbReference type="EMBL" id="LK056665">
    <property type="protein sequence ID" value="CDS82109.1"/>
    <property type="molecule type" value="Genomic_DNA"/>
</dbReference>
<feature type="compositionally biased region" description="Low complexity" evidence="1">
    <location>
        <begin position="181"/>
        <end position="197"/>
    </location>
</feature>
<name>A0A0F7S0L6_9BASI</name>
<dbReference type="Proteomes" id="UP000242770">
    <property type="component" value="Unassembled WGS sequence"/>
</dbReference>
<evidence type="ECO:0000313" key="3">
    <source>
        <dbReference type="EMBL" id="CDS82109.1"/>
    </source>
</evidence>
<reference evidence="4" key="3">
    <citation type="submission" date="2014-06" db="EMBL/GenBank/DDBJ databases">
        <authorList>
            <person name="Berkman P.J."/>
        </authorList>
    </citation>
    <scope>NUCLEOTIDE SEQUENCE [LARGE SCALE GENOMIC DNA]</scope>
</reference>
<accession>A0A0F7S0L6</accession>